<feature type="domain" description="Acyltransferase 3" evidence="3">
    <location>
        <begin position="6"/>
        <end position="343"/>
    </location>
</feature>
<keyword evidence="2" id="KW-0812">Transmembrane</keyword>
<keyword evidence="5" id="KW-1185">Reference proteome</keyword>
<feature type="transmembrane region" description="Helical" evidence="2">
    <location>
        <begin position="79"/>
        <end position="99"/>
    </location>
</feature>
<dbReference type="Pfam" id="PF01757">
    <property type="entry name" value="Acyl_transf_3"/>
    <property type="match status" value="1"/>
</dbReference>
<feature type="transmembrane region" description="Helical" evidence="2">
    <location>
        <begin position="260"/>
        <end position="281"/>
    </location>
</feature>
<keyword evidence="2" id="KW-1133">Transmembrane helix</keyword>
<feature type="region of interest" description="Disordered" evidence="1">
    <location>
        <begin position="373"/>
        <end position="461"/>
    </location>
</feature>
<evidence type="ECO:0000313" key="4">
    <source>
        <dbReference type="EMBL" id="MFD1369339.1"/>
    </source>
</evidence>
<feature type="compositionally biased region" description="Low complexity" evidence="1">
    <location>
        <begin position="376"/>
        <end position="447"/>
    </location>
</feature>
<protein>
    <submittedName>
        <fullName evidence="4">Acyltransferase family protein</fullName>
        <ecNumber evidence="4">2.3.-.-</ecNumber>
    </submittedName>
</protein>
<comment type="caution">
    <text evidence="4">The sequence shown here is derived from an EMBL/GenBank/DDBJ whole genome shotgun (WGS) entry which is preliminary data.</text>
</comment>
<dbReference type="RefSeq" id="WP_317792480.1">
    <property type="nucleotide sequence ID" value="NZ_AP028461.1"/>
</dbReference>
<dbReference type="InterPro" id="IPR002656">
    <property type="entry name" value="Acyl_transf_3_dom"/>
</dbReference>
<sequence length="461" mass="49625">MAEQIRALTGLRAVAAIGVVISHSGVPASLPEHLTKIAKWGYIGVPMFFMLSGVVLAYNYPSLQGWEGRRTVRFYIARIARVMPLYWVMIAYCAAYYWILGRDQHEWALLQNIFAVQTWSGDLAVAQGHYNGPGWSIGVEMFFYLLFPFLIPVVARLARRHGPRGLIILIGAMTLIVFALWLAFYLTGRADLPAADPGSAHRWLYRNPLCYLPLFVCGMAIAFLIPHTAGWSTRRHHTIQAFVFCYVFGLAAFRGTGPGWGTASFGLLFVVPFTLALISLASGRGWMAGLLSTTPMVRLGVASYALYITHRWLIHPMPTTEYIKTGQGLVPYAALLITVALLLLIAEGAHQYIEEPARRWLVKITKPLTLSGTDKAAPIPAAPDSPSRAGSDSSPTGLDSSSAGPDSSLLAGSGSSSPARSGSSSAEPDSSSPAGSDSSSPAGPGSAFPVAPDSRPFRLGV</sequence>
<accession>A0ABW4AEZ0</accession>
<evidence type="ECO:0000256" key="1">
    <source>
        <dbReference type="SAM" id="MobiDB-lite"/>
    </source>
</evidence>
<keyword evidence="4" id="KW-0808">Transferase</keyword>
<evidence type="ECO:0000259" key="3">
    <source>
        <dbReference type="Pfam" id="PF01757"/>
    </source>
</evidence>
<dbReference type="InterPro" id="IPR050879">
    <property type="entry name" value="Acyltransferase_3"/>
</dbReference>
<evidence type="ECO:0000313" key="5">
    <source>
        <dbReference type="Proteomes" id="UP001597183"/>
    </source>
</evidence>
<proteinExistence type="predicted"/>
<dbReference type="PANTHER" id="PTHR23028">
    <property type="entry name" value="ACETYLTRANSFERASE"/>
    <property type="match status" value="1"/>
</dbReference>
<feature type="transmembrane region" description="Helical" evidence="2">
    <location>
        <begin position="204"/>
        <end position="225"/>
    </location>
</feature>
<dbReference type="PANTHER" id="PTHR23028:SF53">
    <property type="entry name" value="ACYL_TRANSF_3 DOMAIN-CONTAINING PROTEIN"/>
    <property type="match status" value="1"/>
</dbReference>
<dbReference type="EMBL" id="JBHTMK010000040">
    <property type="protein sequence ID" value="MFD1369339.1"/>
    <property type="molecule type" value="Genomic_DNA"/>
</dbReference>
<feature type="transmembrane region" description="Helical" evidence="2">
    <location>
        <begin position="7"/>
        <end position="28"/>
    </location>
</feature>
<gene>
    <name evidence="4" type="ORF">ACFQ5G_28725</name>
</gene>
<dbReference type="GO" id="GO:0016746">
    <property type="term" value="F:acyltransferase activity"/>
    <property type="evidence" value="ECO:0007669"/>
    <property type="project" value="UniProtKB-KW"/>
</dbReference>
<feature type="transmembrane region" description="Helical" evidence="2">
    <location>
        <begin position="141"/>
        <end position="158"/>
    </location>
</feature>
<dbReference type="Proteomes" id="UP001597183">
    <property type="component" value="Unassembled WGS sequence"/>
</dbReference>
<feature type="transmembrane region" description="Helical" evidence="2">
    <location>
        <begin position="165"/>
        <end position="184"/>
    </location>
</feature>
<feature type="transmembrane region" description="Helical" evidence="2">
    <location>
        <begin position="237"/>
        <end position="254"/>
    </location>
</feature>
<dbReference type="EC" id="2.3.-.-" evidence="4"/>
<feature type="transmembrane region" description="Helical" evidence="2">
    <location>
        <begin position="40"/>
        <end position="58"/>
    </location>
</feature>
<keyword evidence="2" id="KW-0472">Membrane</keyword>
<organism evidence="4 5">
    <name type="scientific">Actinoplanes sichuanensis</name>
    <dbReference type="NCBI Taxonomy" id="512349"/>
    <lineage>
        <taxon>Bacteria</taxon>
        <taxon>Bacillati</taxon>
        <taxon>Actinomycetota</taxon>
        <taxon>Actinomycetes</taxon>
        <taxon>Micromonosporales</taxon>
        <taxon>Micromonosporaceae</taxon>
        <taxon>Actinoplanes</taxon>
    </lineage>
</organism>
<feature type="transmembrane region" description="Helical" evidence="2">
    <location>
        <begin position="288"/>
        <end position="309"/>
    </location>
</feature>
<feature type="transmembrane region" description="Helical" evidence="2">
    <location>
        <begin position="329"/>
        <end position="349"/>
    </location>
</feature>
<keyword evidence="4" id="KW-0012">Acyltransferase</keyword>
<evidence type="ECO:0000256" key="2">
    <source>
        <dbReference type="SAM" id="Phobius"/>
    </source>
</evidence>
<reference evidence="5" key="1">
    <citation type="journal article" date="2019" name="Int. J. Syst. Evol. Microbiol.">
        <title>The Global Catalogue of Microorganisms (GCM) 10K type strain sequencing project: providing services to taxonomists for standard genome sequencing and annotation.</title>
        <authorList>
            <consortium name="The Broad Institute Genomics Platform"/>
            <consortium name="The Broad Institute Genome Sequencing Center for Infectious Disease"/>
            <person name="Wu L."/>
            <person name="Ma J."/>
        </authorList>
    </citation>
    <scope>NUCLEOTIDE SEQUENCE [LARGE SCALE GENOMIC DNA]</scope>
    <source>
        <strain evidence="5">CCM 7526</strain>
    </source>
</reference>
<name>A0ABW4AEZ0_9ACTN</name>